<dbReference type="InParanoid" id="W7X518"/>
<reference evidence="2" key="1">
    <citation type="journal article" date="2006" name="PLoS Biol.">
        <title>Macronuclear genome sequence of the ciliate Tetrahymena thermophila, a model eukaryote.</title>
        <authorList>
            <person name="Eisen J.A."/>
            <person name="Coyne R.S."/>
            <person name="Wu M."/>
            <person name="Wu D."/>
            <person name="Thiagarajan M."/>
            <person name="Wortman J.R."/>
            <person name="Badger J.H."/>
            <person name="Ren Q."/>
            <person name="Amedeo P."/>
            <person name="Jones K.M."/>
            <person name="Tallon L.J."/>
            <person name="Delcher A.L."/>
            <person name="Salzberg S.L."/>
            <person name="Silva J.C."/>
            <person name="Haas B.J."/>
            <person name="Majoros W.H."/>
            <person name="Farzad M."/>
            <person name="Carlton J.M."/>
            <person name="Smith R.K. Jr."/>
            <person name="Garg J."/>
            <person name="Pearlman R.E."/>
            <person name="Karrer K.M."/>
            <person name="Sun L."/>
            <person name="Manning G."/>
            <person name="Elde N.C."/>
            <person name="Turkewitz A.P."/>
            <person name="Asai D.J."/>
            <person name="Wilkes D.E."/>
            <person name="Wang Y."/>
            <person name="Cai H."/>
            <person name="Collins K."/>
            <person name="Stewart B.A."/>
            <person name="Lee S.R."/>
            <person name="Wilamowska K."/>
            <person name="Weinberg Z."/>
            <person name="Ruzzo W.L."/>
            <person name="Wloga D."/>
            <person name="Gaertig J."/>
            <person name="Frankel J."/>
            <person name="Tsao C.-C."/>
            <person name="Gorovsky M.A."/>
            <person name="Keeling P.J."/>
            <person name="Waller R.F."/>
            <person name="Patron N.J."/>
            <person name="Cherry J.M."/>
            <person name="Stover N.A."/>
            <person name="Krieger C.J."/>
            <person name="del Toro C."/>
            <person name="Ryder H.F."/>
            <person name="Williamson S.C."/>
            <person name="Barbeau R.A."/>
            <person name="Hamilton E.P."/>
            <person name="Orias E."/>
        </authorList>
    </citation>
    <scope>NUCLEOTIDE SEQUENCE [LARGE SCALE GENOMIC DNA]</scope>
    <source>
        <strain evidence="2">SB210</strain>
    </source>
</reference>
<dbReference type="Proteomes" id="UP000009168">
    <property type="component" value="Unassembled WGS sequence"/>
</dbReference>
<name>W7X518_TETTS</name>
<gene>
    <name evidence="1" type="ORF">TTHERM_000079049</name>
</gene>
<protein>
    <submittedName>
        <fullName evidence="1">Uncharacterized protein</fullName>
    </submittedName>
</protein>
<evidence type="ECO:0000313" key="1">
    <source>
        <dbReference type="EMBL" id="EWS74450.1"/>
    </source>
</evidence>
<sequence>MIKKRIVQVLATDSSQKIRLKTKDRQIDDILRLDAKYFGILKENQKQKRGIFFREINQNEQALFQQIILNEEKQRKKKCKSTLQFQSKCASVDVQTKLHSGFRLCQIKASTENVCVRSFFGQKFVKRNNQIAQLINVITLDIYGIDIYFFFCFPSNQYVRIFSVLKASKQINNYVKM</sequence>
<evidence type="ECO:0000313" key="2">
    <source>
        <dbReference type="Proteomes" id="UP000009168"/>
    </source>
</evidence>
<dbReference type="AlphaFoldDB" id="W7X518"/>
<keyword evidence="2" id="KW-1185">Reference proteome</keyword>
<accession>W7X518</accession>
<dbReference type="RefSeq" id="XP_012653027.1">
    <property type="nucleotide sequence ID" value="XM_012797573.1"/>
</dbReference>
<organism evidence="1 2">
    <name type="scientific">Tetrahymena thermophila (strain SB210)</name>
    <dbReference type="NCBI Taxonomy" id="312017"/>
    <lineage>
        <taxon>Eukaryota</taxon>
        <taxon>Sar</taxon>
        <taxon>Alveolata</taxon>
        <taxon>Ciliophora</taxon>
        <taxon>Intramacronucleata</taxon>
        <taxon>Oligohymenophorea</taxon>
        <taxon>Hymenostomatida</taxon>
        <taxon>Tetrahymenina</taxon>
        <taxon>Tetrahymenidae</taxon>
        <taxon>Tetrahymena</taxon>
    </lineage>
</organism>
<proteinExistence type="predicted"/>
<dbReference type="KEGG" id="tet:TTHERM_000079049"/>
<dbReference type="GeneID" id="24437136"/>
<dbReference type="EMBL" id="GG662704">
    <property type="protein sequence ID" value="EWS74450.1"/>
    <property type="molecule type" value="Genomic_DNA"/>
</dbReference>